<dbReference type="EMBL" id="PVTE01000041">
    <property type="protein sequence ID" value="PRY23509.1"/>
    <property type="molecule type" value="Genomic_DNA"/>
</dbReference>
<keyword evidence="3" id="KW-1185">Reference proteome</keyword>
<sequence length="49" mass="5328">MATQDKKNKNLKKLSTKPAKSTGTASLPAYLRREAAFTAAHPTDKKPSK</sequence>
<reference evidence="2 3" key="1">
    <citation type="submission" date="2018-03" db="EMBL/GenBank/DDBJ databases">
        <title>Genomic Encyclopedia of Archaeal and Bacterial Type Strains, Phase II (KMG-II): from individual species to whole genera.</title>
        <authorList>
            <person name="Goeker M."/>
        </authorList>
    </citation>
    <scope>NUCLEOTIDE SEQUENCE [LARGE SCALE GENOMIC DNA]</scope>
    <source>
        <strain evidence="2 3">DSM 28354</strain>
    </source>
</reference>
<proteinExistence type="predicted"/>
<organism evidence="2 3">
    <name type="scientific">Spirosoma oryzae</name>
    <dbReference type="NCBI Taxonomy" id="1469603"/>
    <lineage>
        <taxon>Bacteria</taxon>
        <taxon>Pseudomonadati</taxon>
        <taxon>Bacteroidota</taxon>
        <taxon>Cytophagia</taxon>
        <taxon>Cytophagales</taxon>
        <taxon>Cytophagaceae</taxon>
        <taxon>Spirosoma</taxon>
    </lineage>
</organism>
<name>A0A2T0RQP1_9BACT</name>
<feature type="region of interest" description="Disordered" evidence="1">
    <location>
        <begin position="1"/>
        <end position="28"/>
    </location>
</feature>
<protein>
    <submittedName>
        <fullName evidence="2">Uncharacterized protein</fullName>
    </submittedName>
</protein>
<dbReference type="Proteomes" id="UP000238375">
    <property type="component" value="Unassembled WGS sequence"/>
</dbReference>
<evidence type="ECO:0000256" key="1">
    <source>
        <dbReference type="SAM" id="MobiDB-lite"/>
    </source>
</evidence>
<accession>A0A2T0RQP1</accession>
<gene>
    <name evidence="2" type="ORF">CLV58_14130</name>
</gene>
<dbReference type="AlphaFoldDB" id="A0A2T0RQP1"/>
<dbReference type="RefSeq" id="WP_170108808.1">
    <property type="nucleotide sequence ID" value="NZ_PVTE01000041.1"/>
</dbReference>
<evidence type="ECO:0000313" key="2">
    <source>
        <dbReference type="EMBL" id="PRY23509.1"/>
    </source>
</evidence>
<comment type="caution">
    <text evidence="2">The sequence shown here is derived from an EMBL/GenBank/DDBJ whole genome shotgun (WGS) entry which is preliminary data.</text>
</comment>
<evidence type="ECO:0000313" key="3">
    <source>
        <dbReference type="Proteomes" id="UP000238375"/>
    </source>
</evidence>